<evidence type="ECO:0000313" key="2">
    <source>
        <dbReference type="EMBL" id="CAE2324134.1"/>
    </source>
</evidence>
<gene>
    <name evidence="2" type="ORF">GTHE00462_LOCUS29188</name>
</gene>
<protein>
    <submittedName>
        <fullName evidence="2">Uncharacterized protein</fullName>
    </submittedName>
</protein>
<evidence type="ECO:0000256" key="1">
    <source>
        <dbReference type="SAM" id="MobiDB-lite"/>
    </source>
</evidence>
<dbReference type="EMBL" id="HBKN01037226">
    <property type="protein sequence ID" value="CAE2324134.1"/>
    <property type="molecule type" value="Transcribed_RNA"/>
</dbReference>
<dbReference type="AlphaFoldDB" id="A0A7S4U9E3"/>
<feature type="compositionally biased region" description="Basic and acidic residues" evidence="1">
    <location>
        <begin position="34"/>
        <end position="46"/>
    </location>
</feature>
<sequence>MAASRSHEMETLRSGNAANGGQQTGDDEAVARALQEEYDRENRELAQARMHAPLPDYRRAGYQDPSYSSHDPPTIVHVACSTCRDINAIPFSPAPIDFRCCRCGECAWRVSAAGADGQDPQAFSIATILPALIAPTTITSGRHPCCALSAERVCWG</sequence>
<name>A0A7S4U9E3_GUITH</name>
<feature type="region of interest" description="Disordered" evidence="1">
    <location>
        <begin position="1"/>
        <end position="70"/>
    </location>
</feature>
<organism evidence="2">
    <name type="scientific">Guillardia theta</name>
    <name type="common">Cryptophyte</name>
    <name type="synonym">Cryptomonas phi</name>
    <dbReference type="NCBI Taxonomy" id="55529"/>
    <lineage>
        <taxon>Eukaryota</taxon>
        <taxon>Cryptophyceae</taxon>
        <taxon>Pyrenomonadales</taxon>
        <taxon>Geminigeraceae</taxon>
        <taxon>Guillardia</taxon>
    </lineage>
</organism>
<proteinExistence type="predicted"/>
<accession>A0A7S4U9E3</accession>
<reference evidence="2" key="1">
    <citation type="submission" date="2021-01" db="EMBL/GenBank/DDBJ databases">
        <authorList>
            <person name="Corre E."/>
            <person name="Pelletier E."/>
            <person name="Niang G."/>
            <person name="Scheremetjew M."/>
            <person name="Finn R."/>
            <person name="Kale V."/>
            <person name="Holt S."/>
            <person name="Cochrane G."/>
            <person name="Meng A."/>
            <person name="Brown T."/>
            <person name="Cohen L."/>
        </authorList>
    </citation>
    <scope>NUCLEOTIDE SEQUENCE</scope>
    <source>
        <strain evidence="2">CCMP 2712</strain>
    </source>
</reference>
<feature type="compositionally biased region" description="Basic and acidic residues" evidence="1">
    <location>
        <begin position="1"/>
        <end position="11"/>
    </location>
</feature>